<dbReference type="Gene3D" id="3.30.980.10">
    <property type="entry name" value="Threonyl-trna Synthetase, Chain A, domain 2"/>
    <property type="match status" value="1"/>
</dbReference>
<keyword evidence="7" id="KW-0030">Aminoacyl-tRNA synthetase</keyword>
<evidence type="ECO:0000256" key="9">
    <source>
        <dbReference type="ARBA" id="ARBA00049515"/>
    </source>
</evidence>
<evidence type="ECO:0000256" key="6">
    <source>
        <dbReference type="ARBA" id="ARBA00022917"/>
    </source>
</evidence>
<evidence type="ECO:0000256" key="3">
    <source>
        <dbReference type="ARBA" id="ARBA00022598"/>
    </source>
</evidence>
<dbReference type="InterPro" id="IPR018163">
    <property type="entry name" value="Thr/Ala-tRNA-synth_IIc_edit"/>
</dbReference>
<dbReference type="EMBL" id="UINC01143767">
    <property type="protein sequence ID" value="SVD32885.1"/>
    <property type="molecule type" value="Genomic_DNA"/>
</dbReference>
<gene>
    <name evidence="11" type="ORF">METZ01_LOCUS385739</name>
</gene>
<dbReference type="PANTHER" id="PTHR11451:SF44">
    <property type="entry name" value="THREONINE--TRNA LIGASE, CHLOROPLASTIC_MITOCHONDRIAL 2"/>
    <property type="match status" value="1"/>
</dbReference>
<evidence type="ECO:0000259" key="10">
    <source>
        <dbReference type="SMART" id="SM00863"/>
    </source>
</evidence>
<dbReference type="GO" id="GO:0004829">
    <property type="term" value="F:threonine-tRNA ligase activity"/>
    <property type="evidence" value="ECO:0007669"/>
    <property type="project" value="UniProtKB-EC"/>
</dbReference>
<dbReference type="FunFam" id="3.30.980.10:FF:000005">
    <property type="entry name" value="Threonyl-tRNA synthetase, mitochondrial"/>
    <property type="match status" value="1"/>
</dbReference>
<evidence type="ECO:0000256" key="1">
    <source>
        <dbReference type="ARBA" id="ARBA00008226"/>
    </source>
</evidence>
<evidence type="ECO:0000256" key="4">
    <source>
        <dbReference type="ARBA" id="ARBA00022741"/>
    </source>
</evidence>
<evidence type="ECO:0000256" key="2">
    <source>
        <dbReference type="ARBA" id="ARBA00013163"/>
    </source>
</evidence>
<feature type="domain" description="Threonyl/alanyl tRNA synthetase SAD" evidence="10">
    <location>
        <begin position="123"/>
        <end position="172"/>
    </location>
</feature>
<keyword evidence="6" id="KW-0648">Protein biosynthesis</keyword>
<dbReference type="InterPro" id="IPR045864">
    <property type="entry name" value="aa-tRNA-synth_II/BPL/LPL"/>
</dbReference>
<name>A0A382UGB1_9ZZZZ</name>
<dbReference type="GO" id="GO:0006435">
    <property type="term" value="P:threonyl-tRNA aminoacylation"/>
    <property type="evidence" value="ECO:0007669"/>
    <property type="project" value="TreeGrafter"/>
</dbReference>
<comment type="similarity">
    <text evidence="1">Belongs to the class-II aminoacyl-tRNA synthetase family.</text>
</comment>
<dbReference type="GO" id="GO:0005524">
    <property type="term" value="F:ATP binding"/>
    <property type="evidence" value="ECO:0007669"/>
    <property type="project" value="UniProtKB-KW"/>
</dbReference>
<dbReference type="SUPFAM" id="SSF55186">
    <property type="entry name" value="ThrRS/AlaRS common domain"/>
    <property type="match status" value="1"/>
</dbReference>
<dbReference type="AlphaFoldDB" id="A0A382UGB1"/>
<dbReference type="InterPro" id="IPR012947">
    <property type="entry name" value="tRNA_SAD"/>
</dbReference>
<dbReference type="EC" id="6.1.1.3" evidence="2"/>
<protein>
    <recommendedName>
        <fullName evidence="2">threonine--tRNA ligase</fullName>
        <ecNumber evidence="2">6.1.1.3</ecNumber>
    </recommendedName>
    <alternativeName>
        <fullName evidence="8">Threonyl-tRNA synthetase</fullName>
    </alternativeName>
</protein>
<keyword evidence="3" id="KW-0436">Ligase</keyword>
<proteinExistence type="inferred from homology"/>
<sequence>MQEAKHEIERKTLEERHQMSDLERLRHSCAHVLAAAVLRIWPDAKLDIGPPTDEGFYYDFDLEHRFTPDDFERIEAEMKKVAKENQVFERSEMTREKAITHYENSGQKYKVERVNDIPEGETITFHRNGEFLDLCAGPHVPRTGNVKAFKLLRLAAAYYRGNENNPQLQRIYGTAFKNKTQLNEWLEAQEEARKRDHRKIGREQGLFTLSPMVGQGLVLWMPKGGIVRTELQNFMQSELMGRGYSPVFTP</sequence>
<evidence type="ECO:0000313" key="11">
    <source>
        <dbReference type="EMBL" id="SVD32885.1"/>
    </source>
</evidence>
<dbReference type="Gene3D" id="3.30.930.10">
    <property type="entry name" value="Bira Bifunctional Protein, Domain 2"/>
    <property type="match status" value="1"/>
</dbReference>
<dbReference type="Gene3D" id="3.30.54.20">
    <property type="match status" value="1"/>
</dbReference>
<organism evidence="11">
    <name type="scientific">marine metagenome</name>
    <dbReference type="NCBI Taxonomy" id="408172"/>
    <lineage>
        <taxon>unclassified sequences</taxon>
        <taxon>metagenomes</taxon>
        <taxon>ecological metagenomes</taxon>
    </lineage>
</organism>
<dbReference type="SUPFAM" id="SSF55681">
    <property type="entry name" value="Class II aaRS and biotin synthetases"/>
    <property type="match status" value="1"/>
</dbReference>
<dbReference type="PANTHER" id="PTHR11451">
    <property type="entry name" value="THREONINE-TRNA LIGASE"/>
    <property type="match status" value="1"/>
</dbReference>
<evidence type="ECO:0000256" key="5">
    <source>
        <dbReference type="ARBA" id="ARBA00022840"/>
    </source>
</evidence>
<reference evidence="11" key="1">
    <citation type="submission" date="2018-05" db="EMBL/GenBank/DDBJ databases">
        <authorList>
            <person name="Lanie J.A."/>
            <person name="Ng W.-L."/>
            <person name="Kazmierczak K.M."/>
            <person name="Andrzejewski T.M."/>
            <person name="Davidsen T.M."/>
            <person name="Wayne K.J."/>
            <person name="Tettelin H."/>
            <person name="Glass J.I."/>
            <person name="Rusch D."/>
            <person name="Podicherti R."/>
            <person name="Tsui H.-C.T."/>
            <person name="Winkler M.E."/>
        </authorList>
    </citation>
    <scope>NUCLEOTIDE SEQUENCE</scope>
</reference>
<dbReference type="Pfam" id="PF07973">
    <property type="entry name" value="tRNA_SAD"/>
    <property type="match status" value="1"/>
</dbReference>
<evidence type="ECO:0000256" key="7">
    <source>
        <dbReference type="ARBA" id="ARBA00023146"/>
    </source>
</evidence>
<evidence type="ECO:0000256" key="8">
    <source>
        <dbReference type="ARBA" id="ARBA00031900"/>
    </source>
</evidence>
<comment type="catalytic activity">
    <reaction evidence="9">
        <text>tRNA(Thr) + L-threonine + ATP = L-threonyl-tRNA(Thr) + AMP + diphosphate + H(+)</text>
        <dbReference type="Rhea" id="RHEA:24624"/>
        <dbReference type="Rhea" id="RHEA-COMP:9670"/>
        <dbReference type="Rhea" id="RHEA-COMP:9704"/>
        <dbReference type="ChEBI" id="CHEBI:15378"/>
        <dbReference type="ChEBI" id="CHEBI:30616"/>
        <dbReference type="ChEBI" id="CHEBI:33019"/>
        <dbReference type="ChEBI" id="CHEBI:57926"/>
        <dbReference type="ChEBI" id="CHEBI:78442"/>
        <dbReference type="ChEBI" id="CHEBI:78534"/>
        <dbReference type="ChEBI" id="CHEBI:456215"/>
        <dbReference type="EC" id="6.1.1.3"/>
    </reaction>
</comment>
<dbReference type="SMART" id="SM00863">
    <property type="entry name" value="tRNA_SAD"/>
    <property type="match status" value="1"/>
</dbReference>
<feature type="non-terminal residue" evidence="11">
    <location>
        <position position="250"/>
    </location>
</feature>
<keyword evidence="5" id="KW-0067">ATP-binding</keyword>
<keyword evidence="4" id="KW-0547">Nucleotide-binding</keyword>
<accession>A0A382UGB1</accession>